<dbReference type="InterPro" id="IPR005754">
    <property type="entry name" value="Sortase"/>
</dbReference>
<keyword evidence="2" id="KW-1133">Transmembrane helix</keyword>
<dbReference type="STRING" id="1802668.A2831_02635"/>
<organism evidence="3 4">
    <name type="scientific">Candidatus Yanofskybacteria bacterium RIFCSPHIGHO2_01_FULL_44_17</name>
    <dbReference type="NCBI Taxonomy" id="1802668"/>
    <lineage>
        <taxon>Bacteria</taxon>
        <taxon>Candidatus Yanofskyibacteriota</taxon>
    </lineage>
</organism>
<dbReference type="Pfam" id="PF04203">
    <property type="entry name" value="Sortase"/>
    <property type="match status" value="1"/>
</dbReference>
<name>A0A1F8EVL9_9BACT</name>
<evidence type="ECO:0000313" key="4">
    <source>
        <dbReference type="Proteomes" id="UP000177507"/>
    </source>
</evidence>
<keyword evidence="2" id="KW-0472">Membrane</keyword>
<protein>
    <recommendedName>
        <fullName evidence="5">Sortase</fullName>
    </recommendedName>
</protein>
<comment type="caution">
    <text evidence="3">The sequence shown here is derived from an EMBL/GenBank/DDBJ whole genome shotgun (WGS) entry which is preliminary data.</text>
</comment>
<evidence type="ECO:0000256" key="1">
    <source>
        <dbReference type="ARBA" id="ARBA00022801"/>
    </source>
</evidence>
<accession>A0A1F8EVL9</accession>
<evidence type="ECO:0000256" key="2">
    <source>
        <dbReference type="SAM" id="Phobius"/>
    </source>
</evidence>
<dbReference type="SUPFAM" id="SSF63817">
    <property type="entry name" value="Sortase"/>
    <property type="match status" value="1"/>
</dbReference>
<proteinExistence type="predicted"/>
<dbReference type="GO" id="GO:0016787">
    <property type="term" value="F:hydrolase activity"/>
    <property type="evidence" value="ECO:0007669"/>
    <property type="project" value="UniProtKB-KW"/>
</dbReference>
<feature type="transmembrane region" description="Helical" evidence="2">
    <location>
        <begin position="15"/>
        <end position="36"/>
    </location>
</feature>
<keyword evidence="1" id="KW-0378">Hydrolase</keyword>
<sequence>MEFKIEKLYSDTNRVYKILGLILIVLGIAGATYPFWGGNIIHEPNILEQLGQSEINAQSITPRLLPAEGTSPKPVVPIYNNRLIIVSAGVDMPLFLSASDKALLKGGWMYSDNSTPDNGGNTVIFGHRWLYKPPVKNTFYNLDKTKVGDKFSINWNGTIYNYWVSEVKIVTPSEVSVLNPTDSPQVTLITCTPLFSTKYRLVVIGKPL</sequence>
<evidence type="ECO:0000313" key="3">
    <source>
        <dbReference type="EMBL" id="OGN04927.1"/>
    </source>
</evidence>
<dbReference type="AlphaFoldDB" id="A0A1F8EVL9"/>
<evidence type="ECO:0008006" key="5">
    <source>
        <dbReference type="Google" id="ProtNLM"/>
    </source>
</evidence>
<dbReference type="Gene3D" id="2.40.260.10">
    <property type="entry name" value="Sortase"/>
    <property type="match status" value="1"/>
</dbReference>
<dbReference type="Proteomes" id="UP000177507">
    <property type="component" value="Unassembled WGS sequence"/>
</dbReference>
<gene>
    <name evidence="3" type="ORF">A2831_02635</name>
</gene>
<dbReference type="InterPro" id="IPR023365">
    <property type="entry name" value="Sortase_dom-sf"/>
</dbReference>
<keyword evidence="2" id="KW-0812">Transmembrane</keyword>
<dbReference type="NCBIfam" id="TIGR01076">
    <property type="entry name" value="sortase_fam"/>
    <property type="match status" value="1"/>
</dbReference>
<dbReference type="EMBL" id="MGJI01000016">
    <property type="protein sequence ID" value="OGN04927.1"/>
    <property type="molecule type" value="Genomic_DNA"/>
</dbReference>
<reference evidence="3 4" key="1">
    <citation type="journal article" date="2016" name="Nat. Commun.">
        <title>Thousands of microbial genomes shed light on interconnected biogeochemical processes in an aquifer system.</title>
        <authorList>
            <person name="Anantharaman K."/>
            <person name="Brown C.T."/>
            <person name="Hug L.A."/>
            <person name="Sharon I."/>
            <person name="Castelle C.J."/>
            <person name="Probst A.J."/>
            <person name="Thomas B.C."/>
            <person name="Singh A."/>
            <person name="Wilkins M.J."/>
            <person name="Karaoz U."/>
            <person name="Brodie E.L."/>
            <person name="Williams K.H."/>
            <person name="Hubbard S.S."/>
            <person name="Banfield J.F."/>
        </authorList>
    </citation>
    <scope>NUCLEOTIDE SEQUENCE [LARGE SCALE GENOMIC DNA]</scope>
</reference>